<comment type="catalytic activity">
    <reaction evidence="10">
        <text>L-seryl-[protein] + ATP = O-phospho-L-seryl-[protein] + ADP + H(+)</text>
        <dbReference type="Rhea" id="RHEA:17989"/>
        <dbReference type="Rhea" id="RHEA-COMP:9863"/>
        <dbReference type="Rhea" id="RHEA-COMP:11604"/>
        <dbReference type="ChEBI" id="CHEBI:15378"/>
        <dbReference type="ChEBI" id="CHEBI:29999"/>
        <dbReference type="ChEBI" id="CHEBI:30616"/>
        <dbReference type="ChEBI" id="CHEBI:83421"/>
        <dbReference type="ChEBI" id="CHEBI:456216"/>
        <dbReference type="EC" id="2.7.11.22"/>
    </reaction>
</comment>
<feature type="region of interest" description="Disordered" evidence="13">
    <location>
        <begin position="364"/>
        <end position="397"/>
    </location>
</feature>
<dbReference type="CDD" id="cd07830">
    <property type="entry name" value="STKc_MAK_like"/>
    <property type="match status" value="1"/>
</dbReference>
<dbReference type="InterPro" id="IPR000719">
    <property type="entry name" value="Prot_kinase_dom"/>
</dbReference>
<feature type="binding site" evidence="11">
    <location>
        <position position="34"/>
    </location>
    <ligand>
        <name>ATP</name>
        <dbReference type="ChEBI" id="CHEBI:30616"/>
    </ligand>
</feature>
<evidence type="ECO:0000313" key="16">
    <source>
        <dbReference type="Proteomes" id="UP001140949"/>
    </source>
</evidence>
<dbReference type="Gene3D" id="3.30.200.20">
    <property type="entry name" value="Phosphorylase Kinase, domain 1"/>
    <property type="match status" value="1"/>
</dbReference>
<keyword evidence="4" id="KW-0597">Phosphoprotein</keyword>
<name>A0AAX6DVM7_IRIPA</name>
<dbReference type="PROSITE" id="PS50011">
    <property type="entry name" value="PROTEIN_KINASE_DOM"/>
    <property type="match status" value="1"/>
</dbReference>
<comment type="catalytic activity">
    <reaction evidence="9">
        <text>L-threonyl-[protein] + ATP = O-phospho-L-threonyl-[protein] + ADP + H(+)</text>
        <dbReference type="Rhea" id="RHEA:46608"/>
        <dbReference type="Rhea" id="RHEA-COMP:11060"/>
        <dbReference type="Rhea" id="RHEA-COMP:11605"/>
        <dbReference type="ChEBI" id="CHEBI:15378"/>
        <dbReference type="ChEBI" id="CHEBI:30013"/>
        <dbReference type="ChEBI" id="CHEBI:30616"/>
        <dbReference type="ChEBI" id="CHEBI:61977"/>
        <dbReference type="ChEBI" id="CHEBI:456216"/>
        <dbReference type="EC" id="2.7.11.22"/>
    </reaction>
</comment>
<gene>
    <name evidence="15" type="ORF">M6B38_224185</name>
</gene>
<evidence type="ECO:0000256" key="7">
    <source>
        <dbReference type="ARBA" id="ARBA00022777"/>
    </source>
</evidence>
<evidence type="ECO:0000256" key="6">
    <source>
        <dbReference type="ARBA" id="ARBA00022741"/>
    </source>
</evidence>
<dbReference type="InterPro" id="IPR011009">
    <property type="entry name" value="Kinase-like_dom_sf"/>
</dbReference>
<organism evidence="15 16">
    <name type="scientific">Iris pallida</name>
    <name type="common">Sweet iris</name>
    <dbReference type="NCBI Taxonomy" id="29817"/>
    <lineage>
        <taxon>Eukaryota</taxon>
        <taxon>Viridiplantae</taxon>
        <taxon>Streptophyta</taxon>
        <taxon>Embryophyta</taxon>
        <taxon>Tracheophyta</taxon>
        <taxon>Spermatophyta</taxon>
        <taxon>Magnoliopsida</taxon>
        <taxon>Liliopsida</taxon>
        <taxon>Asparagales</taxon>
        <taxon>Iridaceae</taxon>
        <taxon>Iridoideae</taxon>
        <taxon>Irideae</taxon>
        <taxon>Iris</taxon>
    </lineage>
</organism>
<dbReference type="Gene3D" id="1.10.510.10">
    <property type="entry name" value="Transferase(Phosphotransferase) domain 1"/>
    <property type="match status" value="1"/>
</dbReference>
<dbReference type="Pfam" id="PF00069">
    <property type="entry name" value="Pkinase"/>
    <property type="match status" value="1"/>
</dbReference>
<evidence type="ECO:0000256" key="1">
    <source>
        <dbReference type="ARBA" id="ARBA00006485"/>
    </source>
</evidence>
<sequence length="397" mass="45366">MEKFEIIKEVGDGTFGNVWQAINKESGEVVAIKKLKRKYFSWEECLNLREVKSLRKMNHPNIVKLKEVIRENNILFFIFEYMECNLYQLMKDREKQFSEAEIRNWCFQIFQALGYIHQRGYFHRDLKPENLLCMKDAIKIADFGLAREISSLPPFTEYVSTRWYRAPEILLQASVYGSAVDMWAMGAIMAELFTLRPLFPGSSEADEIYKICSVIGTPNQISWSEGLRLANDLSFQFPQFASIHLSMLIPSASDAAISLISSLCSWNPSKRPTALEALQHPFFQCCFYIPPSLRPRVAGMPKAPSVGTRGSLEPLSGRRYPVGFLPNAKPATNFASQHVNATIKTGVRRKLEVDYQELGRNEHHMQQGLKQAPYRPPARNYPGKEKLKQGTGCPRRA</sequence>
<keyword evidence="8 11" id="KW-0067">ATP-binding</keyword>
<dbReference type="FunFam" id="3.30.200.20:FF:000335">
    <property type="entry name" value="Serine/threonine-protein kinase MHK"/>
    <property type="match status" value="1"/>
</dbReference>
<dbReference type="EC" id="2.7.11.22" evidence="2"/>
<keyword evidence="6 11" id="KW-0547">Nucleotide-binding</keyword>
<evidence type="ECO:0000256" key="4">
    <source>
        <dbReference type="ARBA" id="ARBA00022553"/>
    </source>
</evidence>
<dbReference type="Proteomes" id="UP001140949">
    <property type="component" value="Unassembled WGS sequence"/>
</dbReference>
<keyword evidence="7 15" id="KW-0418">Kinase</keyword>
<keyword evidence="5" id="KW-0808">Transferase</keyword>
<evidence type="ECO:0000256" key="12">
    <source>
        <dbReference type="RuleBase" id="RU000304"/>
    </source>
</evidence>
<evidence type="ECO:0000256" key="2">
    <source>
        <dbReference type="ARBA" id="ARBA00012425"/>
    </source>
</evidence>
<dbReference type="InterPro" id="IPR008271">
    <property type="entry name" value="Ser/Thr_kinase_AS"/>
</dbReference>
<dbReference type="PROSITE" id="PS00107">
    <property type="entry name" value="PROTEIN_KINASE_ATP"/>
    <property type="match status" value="1"/>
</dbReference>
<dbReference type="PROSITE" id="PS00108">
    <property type="entry name" value="PROTEIN_KINASE_ST"/>
    <property type="match status" value="1"/>
</dbReference>
<reference evidence="15" key="2">
    <citation type="submission" date="2023-04" db="EMBL/GenBank/DDBJ databases">
        <authorList>
            <person name="Bruccoleri R.E."/>
            <person name="Oakeley E.J."/>
            <person name="Faust A.-M."/>
            <person name="Dessus-Babus S."/>
            <person name="Altorfer M."/>
            <person name="Burckhardt D."/>
            <person name="Oertli M."/>
            <person name="Naumann U."/>
            <person name="Petersen F."/>
            <person name="Wong J."/>
        </authorList>
    </citation>
    <scope>NUCLEOTIDE SEQUENCE</scope>
    <source>
        <strain evidence="15">GSM-AAB239-AS_SAM_17_03QT</strain>
        <tissue evidence="15">Leaf</tissue>
    </source>
</reference>
<evidence type="ECO:0000256" key="3">
    <source>
        <dbReference type="ARBA" id="ARBA00022527"/>
    </source>
</evidence>
<comment type="similarity">
    <text evidence="1">Belongs to the protein kinase superfamily. CMGC Ser/Thr protein kinase family. CDC2/CDKX subfamily.</text>
</comment>
<feature type="domain" description="Protein kinase" evidence="14">
    <location>
        <begin position="4"/>
        <end position="283"/>
    </location>
</feature>
<dbReference type="GO" id="GO:0005524">
    <property type="term" value="F:ATP binding"/>
    <property type="evidence" value="ECO:0007669"/>
    <property type="project" value="UniProtKB-UniRule"/>
</dbReference>
<keyword evidence="3 12" id="KW-0723">Serine/threonine-protein kinase</keyword>
<accession>A0AAX6DVM7</accession>
<protein>
    <recommendedName>
        <fullName evidence="2">cyclin-dependent kinase</fullName>
        <ecNumber evidence="2">2.7.11.22</ecNumber>
    </recommendedName>
</protein>
<dbReference type="InterPro" id="IPR017441">
    <property type="entry name" value="Protein_kinase_ATP_BS"/>
</dbReference>
<dbReference type="SUPFAM" id="SSF56112">
    <property type="entry name" value="Protein kinase-like (PK-like)"/>
    <property type="match status" value="1"/>
</dbReference>
<dbReference type="PANTHER" id="PTHR24055">
    <property type="entry name" value="MITOGEN-ACTIVATED PROTEIN KINASE"/>
    <property type="match status" value="1"/>
</dbReference>
<dbReference type="EMBL" id="JANAVB010041815">
    <property type="protein sequence ID" value="KAJ6795729.1"/>
    <property type="molecule type" value="Genomic_DNA"/>
</dbReference>
<dbReference type="InterPro" id="IPR050117">
    <property type="entry name" value="MAPK"/>
</dbReference>
<dbReference type="FunFam" id="1.10.510.10:FF:000104">
    <property type="entry name" value="serine/threonine-protein kinase MAK isoform X1"/>
    <property type="match status" value="1"/>
</dbReference>
<comment type="caution">
    <text evidence="15">The sequence shown here is derived from an EMBL/GenBank/DDBJ whole genome shotgun (WGS) entry which is preliminary data.</text>
</comment>
<dbReference type="SMART" id="SM00220">
    <property type="entry name" value="S_TKc"/>
    <property type="match status" value="1"/>
</dbReference>
<evidence type="ECO:0000256" key="8">
    <source>
        <dbReference type="ARBA" id="ARBA00022840"/>
    </source>
</evidence>
<evidence type="ECO:0000259" key="14">
    <source>
        <dbReference type="PROSITE" id="PS50011"/>
    </source>
</evidence>
<keyword evidence="16" id="KW-1185">Reference proteome</keyword>
<evidence type="ECO:0000256" key="9">
    <source>
        <dbReference type="ARBA" id="ARBA00047811"/>
    </source>
</evidence>
<evidence type="ECO:0000313" key="15">
    <source>
        <dbReference type="EMBL" id="KAJ6795729.1"/>
    </source>
</evidence>
<dbReference type="AlphaFoldDB" id="A0AAX6DVM7"/>
<evidence type="ECO:0000256" key="10">
    <source>
        <dbReference type="ARBA" id="ARBA00048367"/>
    </source>
</evidence>
<evidence type="ECO:0000256" key="11">
    <source>
        <dbReference type="PROSITE-ProRule" id="PRU10141"/>
    </source>
</evidence>
<proteinExistence type="inferred from homology"/>
<reference evidence="15" key="1">
    <citation type="journal article" date="2023" name="GigaByte">
        <title>Genome assembly of the bearded iris, Iris pallida Lam.</title>
        <authorList>
            <person name="Bruccoleri R.E."/>
            <person name="Oakeley E.J."/>
            <person name="Faust A.M.E."/>
            <person name="Altorfer M."/>
            <person name="Dessus-Babus S."/>
            <person name="Burckhardt D."/>
            <person name="Oertli M."/>
            <person name="Naumann U."/>
            <person name="Petersen F."/>
            <person name="Wong J."/>
        </authorList>
    </citation>
    <scope>NUCLEOTIDE SEQUENCE</scope>
    <source>
        <strain evidence="15">GSM-AAB239-AS_SAM_17_03QT</strain>
    </source>
</reference>
<evidence type="ECO:0000256" key="13">
    <source>
        <dbReference type="SAM" id="MobiDB-lite"/>
    </source>
</evidence>
<evidence type="ECO:0000256" key="5">
    <source>
        <dbReference type="ARBA" id="ARBA00022679"/>
    </source>
</evidence>
<dbReference type="GO" id="GO:0004693">
    <property type="term" value="F:cyclin-dependent protein serine/threonine kinase activity"/>
    <property type="evidence" value="ECO:0007669"/>
    <property type="project" value="UniProtKB-EC"/>
</dbReference>